<dbReference type="SUPFAM" id="SSF52540">
    <property type="entry name" value="P-loop containing nucleoside triphosphate hydrolases"/>
    <property type="match status" value="1"/>
</dbReference>
<comment type="similarity">
    <text evidence="2">In the C-terminal section; belongs to the Mrp/NBP35 ATP-binding proteins family.</text>
</comment>
<accession>A0A0M7A2Z2</accession>
<dbReference type="GO" id="GO:0051301">
    <property type="term" value="P:cell division"/>
    <property type="evidence" value="ECO:0007669"/>
    <property type="project" value="UniProtKB-KW"/>
</dbReference>
<dbReference type="InterPro" id="IPR044304">
    <property type="entry name" value="NUBPL-like"/>
</dbReference>
<dbReference type="RefSeq" id="WP_055671638.1">
    <property type="nucleotide sequence ID" value="NZ_CXWD01000006.1"/>
</dbReference>
<feature type="region of interest" description="Disordered" evidence="10">
    <location>
        <begin position="82"/>
        <end position="115"/>
    </location>
</feature>
<name>A0A0M7A2Z2_9HYPH</name>
<evidence type="ECO:0000256" key="10">
    <source>
        <dbReference type="SAM" id="MobiDB-lite"/>
    </source>
</evidence>
<dbReference type="GO" id="GO:0051539">
    <property type="term" value="F:4 iron, 4 sulfur cluster binding"/>
    <property type="evidence" value="ECO:0007669"/>
    <property type="project" value="TreeGrafter"/>
</dbReference>
<protein>
    <recommendedName>
        <fullName evidence="9">Iron-sulfur cluster carrier protein</fullName>
    </recommendedName>
</protein>
<dbReference type="OrthoDB" id="9809679at2"/>
<keyword evidence="5 9" id="KW-0067">ATP-binding</keyword>
<reference evidence="13" key="1">
    <citation type="submission" date="2015-07" db="EMBL/GenBank/DDBJ databases">
        <authorList>
            <person name="Rodrigo-Torres Lidia"/>
            <person name="Arahal R.David."/>
        </authorList>
    </citation>
    <scope>NUCLEOTIDE SEQUENCE [LARGE SCALE GENOMIC DNA]</scope>
    <source>
        <strain evidence="13">CECT 5112</strain>
    </source>
</reference>
<dbReference type="InterPro" id="IPR000808">
    <property type="entry name" value="Mrp-like_CS"/>
</dbReference>
<dbReference type="GO" id="GO:0016887">
    <property type="term" value="F:ATP hydrolysis activity"/>
    <property type="evidence" value="ECO:0007669"/>
    <property type="project" value="UniProtKB-UniRule"/>
</dbReference>
<dbReference type="PROSITE" id="PS01215">
    <property type="entry name" value="MRP"/>
    <property type="match status" value="1"/>
</dbReference>
<sequence>MSETIKSAVMDRLRQIKGPDLEGDIVSLGLVSDVFVSDGRVAFSITVPAARAQELEPLRQAAEKVVKEVDGVENAMVALTAERAPGSAPARPPQPAPAPRTPKPPQEEQASAKPGVPGIKHIVAVASGKGGVGKSTTTANLALGMAANGLKVGVLDADIYGPSVPRLFNVSGRPEALSGRMLKPLEGYGVKVMSMGFMVEEETPMIWRGPMVISALTQMLREVAWGELDVLVVDMPPGTGDAQLTMAQQVPLAGAVIVSTPQDLALIDARKGLAMFKKVDVPVLGIVENMSYFLCPDCGSRHDIFGHGGARADAERLGVPFLGEVPLAMKIRETSDAGTPIVVSDPESQSAQIYKEIAGKVMAGIEGGTDGADRAAPAIVFE</sequence>
<evidence type="ECO:0000256" key="6">
    <source>
        <dbReference type="ARBA" id="ARBA00023004"/>
    </source>
</evidence>
<dbReference type="SUPFAM" id="SSF117916">
    <property type="entry name" value="Fe-S cluster assembly (FSCA) domain-like"/>
    <property type="match status" value="1"/>
</dbReference>
<keyword evidence="7 9" id="KW-0411">Iron-sulfur</keyword>
<dbReference type="NCBIfam" id="NF008669">
    <property type="entry name" value="PRK11670.1"/>
    <property type="match status" value="1"/>
</dbReference>
<dbReference type="GO" id="GO:0140663">
    <property type="term" value="F:ATP-dependent FeS chaperone activity"/>
    <property type="evidence" value="ECO:0007669"/>
    <property type="project" value="InterPro"/>
</dbReference>
<dbReference type="Pfam" id="PF01883">
    <property type="entry name" value="FeS_assembly_P"/>
    <property type="match status" value="1"/>
</dbReference>
<evidence type="ECO:0000259" key="11">
    <source>
        <dbReference type="Pfam" id="PF01883"/>
    </source>
</evidence>
<keyword evidence="9" id="KW-0378">Hydrolase</keyword>
<feature type="domain" description="MIP18 family-like" evidence="11">
    <location>
        <begin position="6"/>
        <end position="75"/>
    </location>
</feature>
<keyword evidence="6 9" id="KW-0408">Iron</keyword>
<feature type="compositionally biased region" description="Pro residues" evidence="10">
    <location>
        <begin position="90"/>
        <end position="104"/>
    </location>
</feature>
<dbReference type="Gene3D" id="3.40.50.300">
    <property type="entry name" value="P-loop containing nucleotide triphosphate hydrolases"/>
    <property type="match status" value="1"/>
</dbReference>
<evidence type="ECO:0000256" key="1">
    <source>
        <dbReference type="ARBA" id="ARBA00007352"/>
    </source>
</evidence>
<keyword evidence="3 9" id="KW-0479">Metal-binding</keyword>
<proteinExistence type="inferred from homology"/>
<keyword evidence="4 9" id="KW-0547">Nucleotide-binding</keyword>
<evidence type="ECO:0000256" key="3">
    <source>
        <dbReference type="ARBA" id="ARBA00022723"/>
    </source>
</evidence>
<evidence type="ECO:0000256" key="5">
    <source>
        <dbReference type="ARBA" id="ARBA00022840"/>
    </source>
</evidence>
<comment type="similarity">
    <text evidence="8 9">Belongs to the Mrp/NBP35 ATP-binding proteins family.</text>
</comment>
<evidence type="ECO:0000313" key="12">
    <source>
        <dbReference type="EMBL" id="CTQ68977.1"/>
    </source>
</evidence>
<dbReference type="CDD" id="cd02037">
    <property type="entry name" value="Mrp_NBP35"/>
    <property type="match status" value="1"/>
</dbReference>
<evidence type="ECO:0000313" key="13">
    <source>
        <dbReference type="Proteomes" id="UP000053235"/>
    </source>
</evidence>
<dbReference type="GO" id="GO:0016226">
    <property type="term" value="P:iron-sulfur cluster assembly"/>
    <property type="evidence" value="ECO:0007669"/>
    <property type="project" value="InterPro"/>
</dbReference>
<evidence type="ECO:0000256" key="8">
    <source>
        <dbReference type="ARBA" id="ARBA00024036"/>
    </source>
</evidence>
<comment type="subunit">
    <text evidence="9">Homodimer.</text>
</comment>
<dbReference type="HAMAP" id="MF_02040">
    <property type="entry name" value="Mrp_NBP35"/>
    <property type="match status" value="1"/>
</dbReference>
<keyword evidence="12" id="KW-0131">Cell cycle</keyword>
<dbReference type="EMBL" id="CXWD01000006">
    <property type="protein sequence ID" value="CTQ68977.1"/>
    <property type="molecule type" value="Genomic_DNA"/>
</dbReference>
<organism evidence="12 13">
    <name type="scientific">Roseibium alexandrii</name>
    <dbReference type="NCBI Taxonomy" id="388408"/>
    <lineage>
        <taxon>Bacteria</taxon>
        <taxon>Pseudomonadati</taxon>
        <taxon>Pseudomonadota</taxon>
        <taxon>Alphaproteobacteria</taxon>
        <taxon>Hyphomicrobiales</taxon>
        <taxon>Stappiaceae</taxon>
        <taxon>Roseibium</taxon>
    </lineage>
</organism>
<dbReference type="InterPro" id="IPR019591">
    <property type="entry name" value="Mrp/NBP35_ATP-bd"/>
</dbReference>
<evidence type="ECO:0000256" key="2">
    <source>
        <dbReference type="ARBA" id="ARBA00008205"/>
    </source>
</evidence>
<feature type="binding site" evidence="9">
    <location>
        <begin position="128"/>
        <end position="135"/>
    </location>
    <ligand>
        <name>ATP</name>
        <dbReference type="ChEBI" id="CHEBI:30616"/>
    </ligand>
</feature>
<evidence type="ECO:0000256" key="9">
    <source>
        <dbReference type="HAMAP-Rule" id="MF_02040"/>
    </source>
</evidence>
<evidence type="ECO:0000256" key="4">
    <source>
        <dbReference type="ARBA" id="ARBA00022741"/>
    </source>
</evidence>
<dbReference type="InterPro" id="IPR034904">
    <property type="entry name" value="FSCA_dom_sf"/>
</dbReference>
<keyword evidence="13" id="KW-1185">Reference proteome</keyword>
<dbReference type="PANTHER" id="PTHR42961">
    <property type="entry name" value="IRON-SULFUR PROTEIN NUBPL"/>
    <property type="match status" value="1"/>
</dbReference>
<dbReference type="InterPro" id="IPR033756">
    <property type="entry name" value="YlxH/NBP35"/>
</dbReference>
<dbReference type="GO" id="GO:0046872">
    <property type="term" value="F:metal ion binding"/>
    <property type="evidence" value="ECO:0007669"/>
    <property type="project" value="UniProtKB-KW"/>
</dbReference>
<dbReference type="STRING" id="388408.LAX5112_01956"/>
<dbReference type="FunFam" id="3.40.50.300:FF:000418">
    <property type="entry name" value="Iron-sulfur cluster carrier protein"/>
    <property type="match status" value="1"/>
</dbReference>
<comment type="function">
    <text evidence="9">Binds and transfers iron-sulfur (Fe-S) clusters to target apoproteins. Can hydrolyze ATP.</text>
</comment>
<dbReference type="InterPro" id="IPR002744">
    <property type="entry name" value="MIP18-like"/>
</dbReference>
<dbReference type="InterPro" id="IPR027417">
    <property type="entry name" value="P-loop_NTPase"/>
</dbReference>
<dbReference type="Proteomes" id="UP000053235">
    <property type="component" value="Unassembled WGS sequence"/>
</dbReference>
<dbReference type="AlphaFoldDB" id="A0A0M7A2Z2"/>
<dbReference type="Gene3D" id="3.30.300.130">
    <property type="entry name" value="Fe-S cluster assembly (FSCA)"/>
    <property type="match status" value="1"/>
</dbReference>
<dbReference type="PANTHER" id="PTHR42961:SF2">
    <property type="entry name" value="IRON-SULFUR PROTEIN NUBPL"/>
    <property type="match status" value="1"/>
</dbReference>
<gene>
    <name evidence="12" type="primary">minD_3</name>
    <name evidence="12" type="ORF">LAX5112_01956</name>
</gene>
<evidence type="ECO:0000256" key="7">
    <source>
        <dbReference type="ARBA" id="ARBA00023014"/>
    </source>
</evidence>
<dbReference type="GO" id="GO:0005524">
    <property type="term" value="F:ATP binding"/>
    <property type="evidence" value="ECO:0007669"/>
    <property type="project" value="UniProtKB-UniRule"/>
</dbReference>
<dbReference type="Pfam" id="PF10609">
    <property type="entry name" value="ParA"/>
    <property type="match status" value="1"/>
</dbReference>
<keyword evidence="12" id="KW-0132">Cell division</keyword>
<comment type="similarity">
    <text evidence="1">In the N-terminal section; belongs to the MIP18 family.</text>
</comment>